<sequence>MAYNSPVPMDVMGTLVKFNSQTAGREKLLRLIQYGTRMLWALMEKYSHEKEVVFRLQNLEYTFSTARKIFRFGRSLDVFYSALTAINIPDLTLRLTITLSRINSALYLLADHILWIGHAGIVDVNKDKWSALSNKFWLYSLVMNLIRDAYEIKSLLQIQVSRNYVENKEMLLLSQPRNPFSSLIQWMIYHRPVTVELIKNGCDFWIPLSNLKIVKISPVTVGLLGFISSLAGILQIINTSYKLTTS</sequence>
<keyword evidence="3" id="KW-0576">Peroxisome</keyword>
<evidence type="ECO:0000256" key="1">
    <source>
        <dbReference type="ARBA" id="ARBA00022593"/>
    </source>
</evidence>
<reference evidence="7" key="1">
    <citation type="submission" date="2025-08" db="UniProtKB">
        <authorList>
            <consortium name="RefSeq"/>
        </authorList>
    </citation>
    <scope>IDENTIFICATION</scope>
    <source>
        <tissue evidence="7">Muscle</tissue>
    </source>
</reference>
<keyword evidence="2 5" id="KW-0472">Membrane</keyword>
<evidence type="ECO:0000313" key="6">
    <source>
        <dbReference type="Proteomes" id="UP000694941"/>
    </source>
</evidence>
<comment type="subcellular location">
    <subcellularLocation>
        <location evidence="4">Peroxisome membrane</location>
    </subcellularLocation>
</comment>
<organism evidence="6 7">
    <name type="scientific">Limulus polyphemus</name>
    <name type="common">Atlantic horseshoe crab</name>
    <dbReference type="NCBI Taxonomy" id="6850"/>
    <lineage>
        <taxon>Eukaryota</taxon>
        <taxon>Metazoa</taxon>
        <taxon>Ecdysozoa</taxon>
        <taxon>Arthropoda</taxon>
        <taxon>Chelicerata</taxon>
        <taxon>Merostomata</taxon>
        <taxon>Xiphosura</taxon>
        <taxon>Limulidae</taxon>
        <taxon>Limulus</taxon>
    </lineage>
</organism>
<dbReference type="RefSeq" id="XP_013788676.1">
    <property type="nucleotide sequence ID" value="XM_013933222.2"/>
</dbReference>
<evidence type="ECO:0000313" key="7">
    <source>
        <dbReference type="RefSeq" id="XP_013788676.1"/>
    </source>
</evidence>
<evidence type="ECO:0000256" key="5">
    <source>
        <dbReference type="SAM" id="Phobius"/>
    </source>
</evidence>
<feature type="transmembrane region" description="Helical" evidence="5">
    <location>
        <begin position="216"/>
        <end position="237"/>
    </location>
</feature>
<dbReference type="PANTHER" id="PTHR12652:SF50">
    <property type="entry name" value="PEROXIN 11"/>
    <property type="match status" value="1"/>
</dbReference>
<name>A0ABM1BU37_LIMPO</name>
<keyword evidence="1" id="KW-0962">Peroxisome biogenesis</keyword>
<dbReference type="InterPro" id="IPR008733">
    <property type="entry name" value="PEX11"/>
</dbReference>
<evidence type="ECO:0000256" key="3">
    <source>
        <dbReference type="ARBA" id="ARBA00023140"/>
    </source>
</evidence>
<dbReference type="PANTHER" id="PTHR12652">
    <property type="entry name" value="PEROXISOMAL BIOGENESIS FACTOR 11"/>
    <property type="match status" value="1"/>
</dbReference>
<evidence type="ECO:0000256" key="4">
    <source>
        <dbReference type="ARBA" id="ARBA00046271"/>
    </source>
</evidence>
<protein>
    <submittedName>
        <fullName evidence="7">Peroxisomal membrane protein 11B-like isoform X1</fullName>
    </submittedName>
</protein>
<proteinExistence type="predicted"/>
<keyword evidence="5" id="KW-0812">Transmembrane</keyword>
<accession>A0ABM1BU37</accession>
<gene>
    <name evidence="7" type="primary">LOC106472568</name>
</gene>
<dbReference type="Proteomes" id="UP000694941">
    <property type="component" value="Unplaced"/>
</dbReference>
<dbReference type="Pfam" id="PF05648">
    <property type="entry name" value="PEX11"/>
    <property type="match status" value="1"/>
</dbReference>
<dbReference type="GeneID" id="106472568"/>
<keyword evidence="5" id="KW-1133">Transmembrane helix</keyword>
<evidence type="ECO:0000256" key="2">
    <source>
        <dbReference type="ARBA" id="ARBA00023136"/>
    </source>
</evidence>
<keyword evidence="6" id="KW-1185">Reference proteome</keyword>